<feature type="transmembrane region" description="Helical" evidence="16">
    <location>
        <begin position="386"/>
        <end position="406"/>
    </location>
</feature>
<feature type="binding site" evidence="14">
    <location>
        <begin position="54"/>
        <end position="57"/>
    </location>
    <ligand>
        <name>GTP</name>
        <dbReference type="ChEBI" id="CHEBI:37565"/>
        <label>1</label>
    </ligand>
</feature>
<evidence type="ECO:0000256" key="5">
    <source>
        <dbReference type="ARBA" id="ARBA00022519"/>
    </source>
</evidence>
<dbReference type="OrthoDB" id="9809127at2"/>
<keyword evidence="4 16" id="KW-0410">Iron transport</keyword>
<feature type="binding site" evidence="14">
    <location>
        <begin position="8"/>
        <end position="15"/>
    </location>
    <ligand>
        <name>GTP</name>
        <dbReference type="ChEBI" id="CHEBI:37565"/>
        <label>1</label>
    </ligand>
</feature>
<keyword evidence="9 16" id="KW-0408">Iron</keyword>
<evidence type="ECO:0000256" key="11">
    <source>
        <dbReference type="ARBA" id="ARBA00023134"/>
    </source>
</evidence>
<protein>
    <recommendedName>
        <fullName evidence="13 16">Ferrous iron transport protein B</fullName>
    </recommendedName>
</protein>
<feature type="transmembrane region" description="Helical" evidence="16">
    <location>
        <begin position="413"/>
        <end position="439"/>
    </location>
</feature>
<dbReference type="InterPro" id="IPR030389">
    <property type="entry name" value="G_FEOB_dom"/>
</dbReference>
<dbReference type="PRINTS" id="PR00326">
    <property type="entry name" value="GTP1OBG"/>
</dbReference>
<evidence type="ECO:0000256" key="7">
    <source>
        <dbReference type="ARBA" id="ARBA00022741"/>
    </source>
</evidence>
<keyword evidence="10" id="KW-0406">Ion transport</keyword>
<dbReference type="InterPro" id="IPR003373">
    <property type="entry name" value="Fe2_transport_prot-B"/>
</dbReference>
<dbReference type="RefSeq" id="WP_045098192.1">
    <property type="nucleotide sequence ID" value="NZ_CP020614.1"/>
</dbReference>
<feature type="transmembrane region" description="Helical" evidence="16">
    <location>
        <begin position="655"/>
        <end position="676"/>
    </location>
</feature>
<feature type="transmembrane region" description="Helical" evidence="16">
    <location>
        <begin position="715"/>
        <end position="733"/>
    </location>
</feature>
<evidence type="ECO:0000256" key="1">
    <source>
        <dbReference type="ARBA" id="ARBA00004429"/>
    </source>
</evidence>
<dbReference type="NCBIfam" id="TIGR00231">
    <property type="entry name" value="small_GTP"/>
    <property type="match status" value="1"/>
</dbReference>
<dbReference type="PANTHER" id="PTHR43185:SF1">
    <property type="entry name" value="FE(2+) TRANSPORTER FEOB"/>
    <property type="match status" value="1"/>
</dbReference>
<organism evidence="18 20">
    <name type="scientific">Legionella micdadei</name>
    <name type="common">Tatlockia micdadei</name>
    <dbReference type="NCBI Taxonomy" id="451"/>
    <lineage>
        <taxon>Bacteria</taxon>
        <taxon>Pseudomonadati</taxon>
        <taxon>Pseudomonadota</taxon>
        <taxon>Gammaproteobacteria</taxon>
        <taxon>Legionellales</taxon>
        <taxon>Legionellaceae</taxon>
        <taxon>Legionella</taxon>
    </lineage>
</organism>
<keyword evidence="7 14" id="KW-0547">Nucleotide-binding</keyword>
<dbReference type="Pfam" id="PF07670">
    <property type="entry name" value="Gate"/>
    <property type="match status" value="2"/>
</dbReference>
<keyword evidence="15" id="KW-0460">Magnesium</keyword>
<keyword evidence="6 16" id="KW-0812">Transmembrane</keyword>
<evidence type="ECO:0000256" key="8">
    <source>
        <dbReference type="ARBA" id="ARBA00022989"/>
    </source>
</evidence>
<dbReference type="Gene3D" id="3.40.50.300">
    <property type="entry name" value="P-loop containing nucleotide triphosphate hydrolases"/>
    <property type="match status" value="1"/>
</dbReference>
<evidence type="ECO:0000313" key="21">
    <source>
        <dbReference type="Proteomes" id="UP000182998"/>
    </source>
</evidence>
<feature type="binding site" evidence="14">
    <location>
        <begin position="33"/>
        <end position="37"/>
    </location>
    <ligand>
        <name>GTP</name>
        <dbReference type="ChEBI" id="CHEBI:37565"/>
        <label>1</label>
    </ligand>
</feature>
<feature type="binding site" evidence="14">
    <location>
        <begin position="118"/>
        <end position="121"/>
    </location>
    <ligand>
        <name>GTP</name>
        <dbReference type="ChEBI" id="CHEBI:37565"/>
        <label>1</label>
    </ligand>
</feature>
<keyword evidence="15" id="KW-0479">Metal-binding</keyword>
<keyword evidence="2 16" id="KW-0813">Transport</keyword>
<accession>A0A098GCD3</accession>
<evidence type="ECO:0000313" key="20">
    <source>
        <dbReference type="Proteomes" id="UP000032414"/>
    </source>
</evidence>
<feature type="transmembrane region" description="Helical" evidence="16">
    <location>
        <begin position="343"/>
        <end position="366"/>
    </location>
</feature>
<proteinExistence type="inferred from homology"/>
<feature type="transmembrane region" description="Helical" evidence="16">
    <location>
        <begin position="683"/>
        <end position="703"/>
    </location>
</feature>
<keyword evidence="21" id="KW-1185">Reference proteome</keyword>
<dbReference type="Pfam" id="PF07664">
    <property type="entry name" value="FeoB_C"/>
    <property type="match status" value="1"/>
</dbReference>
<dbReference type="PATRIC" id="fig|451.8.peg.569"/>
<evidence type="ECO:0000256" key="16">
    <source>
        <dbReference type="RuleBase" id="RU362098"/>
    </source>
</evidence>
<dbReference type="InterPro" id="IPR006073">
    <property type="entry name" value="GTP-bd"/>
</dbReference>
<dbReference type="Proteomes" id="UP000032414">
    <property type="component" value="Chromosome I"/>
</dbReference>
<dbReference type="Pfam" id="PF02421">
    <property type="entry name" value="FeoB_N"/>
    <property type="match status" value="1"/>
</dbReference>
<dbReference type="GO" id="GO:0005525">
    <property type="term" value="F:GTP binding"/>
    <property type="evidence" value="ECO:0007669"/>
    <property type="project" value="UniProtKB-KW"/>
</dbReference>
<comment type="similarity">
    <text evidence="16">Belongs to the TRAFAC class TrmE-Era-EngA-EngB-Septin-like GTPase superfamily. FeoB GTPase (TC 9.A.8) family.</text>
</comment>
<feature type="domain" description="FeoB-type G" evidence="17">
    <location>
        <begin position="1"/>
        <end position="167"/>
    </location>
</feature>
<dbReference type="STRING" id="451.B6N58_01310"/>
<dbReference type="NCBIfam" id="NF007105">
    <property type="entry name" value="PRK09554.1"/>
    <property type="match status" value="1"/>
</dbReference>
<evidence type="ECO:0000256" key="13">
    <source>
        <dbReference type="NCBIfam" id="TIGR00437"/>
    </source>
</evidence>
<dbReference type="EMBL" id="LN614830">
    <property type="protein sequence ID" value="CEG59637.1"/>
    <property type="molecule type" value="Genomic_DNA"/>
</dbReference>
<feature type="transmembrane region" description="Helical" evidence="16">
    <location>
        <begin position="445"/>
        <end position="465"/>
    </location>
</feature>
<feature type="transmembrane region" description="Helical" evidence="16">
    <location>
        <begin position="318"/>
        <end position="336"/>
    </location>
</feature>
<keyword evidence="3" id="KW-1003">Cell membrane</keyword>
<feature type="transmembrane region" description="Helical" evidence="16">
    <location>
        <begin position="274"/>
        <end position="298"/>
    </location>
</feature>
<reference evidence="18" key="2">
    <citation type="submission" date="2014-09" db="EMBL/GenBank/DDBJ databases">
        <authorList>
            <person name="GOMEZ-VALERO Laura"/>
        </authorList>
    </citation>
    <scope>NUCLEOTIDE SEQUENCE</scope>
    <source>
        <strain evidence="18">ATCC33218</strain>
    </source>
</reference>
<evidence type="ECO:0000256" key="2">
    <source>
        <dbReference type="ARBA" id="ARBA00022448"/>
    </source>
</evidence>
<evidence type="ECO:0000313" key="19">
    <source>
        <dbReference type="EMBL" id="SCX96090.1"/>
    </source>
</evidence>
<evidence type="ECO:0000313" key="18">
    <source>
        <dbReference type="EMBL" id="CEG59637.1"/>
    </source>
</evidence>
<dbReference type="AlphaFoldDB" id="A0A098GCD3"/>
<dbReference type="KEGG" id="tmc:LMI_0277"/>
<dbReference type="FunFam" id="3.40.50.300:FF:000426">
    <property type="entry name" value="Ferrous iron transport protein B"/>
    <property type="match status" value="1"/>
</dbReference>
<name>A0A098GCD3_LEGMI</name>
<keyword evidence="8 16" id="KW-1133">Transmembrane helix</keyword>
<evidence type="ECO:0000256" key="10">
    <source>
        <dbReference type="ARBA" id="ARBA00023065"/>
    </source>
</evidence>
<comment type="subcellular location">
    <subcellularLocation>
        <location evidence="1 16">Cell inner membrane</location>
        <topology evidence="1 16">Multi-pass membrane protein</topology>
    </subcellularLocation>
</comment>
<dbReference type="GO" id="GO:0046872">
    <property type="term" value="F:metal ion binding"/>
    <property type="evidence" value="ECO:0007669"/>
    <property type="project" value="UniProtKB-KW"/>
</dbReference>
<gene>
    <name evidence="18" type="primary">feoB</name>
    <name evidence="18" type="ORF">LMI_0277</name>
    <name evidence="19" type="ORF">SAMN02982997_00507</name>
</gene>
<evidence type="ECO:0000256" key="14">
    <source>
        <dbReference type="PIRSR" id="PIRSR603373-1"/>
    </source>
</evidence>
<dbReference type="HOGENOM" id="CLU_013350_3_0_6"/>
<dbReference type="SUPFAM" id="SSF52540">
    <property type="entry name" value="P-loop containing nucleoside triphosphate hydrolases"/>
    <property type="match status" value="1"/>
</dbReference>
<feature type="binding site" evidence="15">
    <location>
        <position position="23"/>
    </location>
    <ligand>
        <name>Mg(2+)</name>
        <dbReference type="ChEBI" id="CHEBI:18420"/>
        <label>2</label>
    </ligand>
</feature>
<keyword evidence="12 16" id="KW-0472">Membrane</keyword>
<comment type="function">
    <text evidence="16">Probable transporter of a GTP-driven Fe(2+) uptake system.</text>
</comment>
<dbReference type="PANTHER" id="PTHR43185">
    <property type="entry name" value="FERROUS IRON TRANSPORT PROTEIN B"/>
    <property type="match status" value="1"/>
</dbReference>
<reference evidence="19 21" key="3">
    <citation type="submission" date="2016-10" db="EMBL/GenBank/DDBJ databases">
        <authorList>
            <person name="Varghese N."/>
            <person name="Submissions S."/>
        </authorList>
    </citation>
    <scope>NUCLEOTIDE SEQUENCE [LARGE SCALE GENOMIC DNA]</scope>
    <source>
        <strain evidence="19 21">ATCC 33218</strain>
    </source>
</reference>
<evidence type="ECO:0000256" key="9">
    <source>
        <dbReference type="ARBA" id="ARBA00023004"/>
    </source>
</evidence>
<feature type="binding site" evidence="15">
    <location>
        <position position="22"/>
    </location>
    <ligand>
        <name>Mg(2+)</name>
        <dbReference type="ChEBI" id="CHEBI:18420"/>
        <label>1</label>
    </ligand>
</feature>
<dbReference type="Gene3D" id="1.10.287.1770">
    <property type="match status" value="1"/>
</dbReference>
<dbReference type="Pfam" id="PF17910">
    <property type="entry name" value="FeoB_Cyto"/>
    <property type="match status" value="1"/>
</dbReference>
<evidence type="ECO:0000259" key="17">
    <source>
        <dbReference type="PROSITE" id="PS51711"/>
    </source>
</evidence>
<dbReference type="CDD" id="cd01879">
    <property type="entry name" value="FeoB"/>
    <property type="match status" value="1"/>
</dbReference>
<evidence type="ECO:0000256" key="6">
    <source>
        <dbReference type="ARBA" id="ARBA00022692"/>
    </source>
</evidence>
<dbReference type="GO" id="GO:0015093">
    <property type="term" value="F:ferrous iron transmembrane transporter activity"/>
    <property type="evidence" value="ECO:0007669"/>
    <property type="project" value="UniProtKB-UniRule"/>
</dbReference>
<feature type="binding site" evidence="15">
    <location>
        <position position="20"/>
    </location>
    <ligand>
        <name>Mg(2+)</name>
        <dbReference type="ChEBI" id="CHEBI:18420"/>
        <label>2</label>
    </ligand>
</feature>
<dbReference type="Proteomes" id="UP000182998">
    <property type="component" value="Unassembled WGS sequence"/>
</dbReference>
<reference evidence="20" key="1">
    <citation type="submission" date="2014-09" db="EMBL/GenBank/DDBJ databases">
        <authorList>
            <person name="Gomez-Valero L."/>
        </authorList>
    </citation>
    <scope>NUCLEOTIDE SEQUENCE [LARGE SCALE GENOMIC DNA]</scope>
    <source>
        <strain evidence="20">ATCC33218</strain>
    </source>
</reference>
<keyword evidence="11 14" id="KW-0342">GTP-binding</keyword>
<evidence type="ECO:0000256" key="3">
    <source>
        <dbReference type="ARBA" id="ARBA00022475"/>
    </source>
</evidence>
<dbReference type="PROSITE" id="PS51711">
    <property type="entry name" value="G_FEOB"/>
    <property type="match status" value="1"/>
</dbReference>
<feature type="binding site" evidence="14">
    <location>
        <begin position="147"/>
        <end position="149"/>
    </location>
    <ligand>
        <name>GTP</name>
        <dbReference type="ChEBI" id="CHEBI:37565"/>
        <label>1</label>
    </ligand>
</feature>
<dbReference type="GO" id="GO:0005886">
    <property type="term" value="C:plasma membrane"/>
    <property type="evidence" value="ECO:0007669"/>
    <property type="project" value="UniProtKB-SubCell"/>
</dbReference>
<feature type="binding site" evidence="15">
    <location>
        <position position="19"/>
    </location>
    <ligand>
        <name>Mg(2+)</name>
        <dbReference type="ChEBI" id="CHEBI:18420"/>
        <label>2</label>
    </ligand>
</feature>
<dbReference type="EMBL" id="FMVN01000002">
    <property type="protein sequence ID" value="SCX96090.1"/>
    <property type="molecule type" value="Genomic_DNA"/>
</dbReference>
<dbReference type="InterPro" id="IPR011642">
    <property type="entry name" value="Gate_dom"/>
</dbReference>
<dbReference type="InterPro" id="IPR005225">
    <property type="entry name" value="Small_GTP-bd"/>
</dbReference>
<keyword evidence="5" id="KW-0997">Cell inner membrane</keyword>
<evidence type="ECO:0000256" key="4">
    <source>
        <dbReference type="ARBA" id="ARBA00022496"/>
    </source>
</evidence>
<dbReference type="InterPro" id="IPR050860">
    <property type="entry name" value="FeoB_GTPase"/>
</dbReference>
<sequence length="749" mass="82221">MTQLLLVGNPNCGKTTLFNALTGSNQRVGNWPGVTVEKKTGSFSLEGQTIQVTDLPGIYSLASSGQSSSLDEQIAAKAIISLDADLIVNVVDACHLERHLYLTSQLLELGKPVIILLNMMDIAGQRGIKIDTKRLSTELNTPVLGIQAHKQVGFAELRQKILNPVQGAKPLNLNLPASIKKSITHLEQQLLAQNIDSHYTSYYARRIIEGDRELLNELLGNNDKIEIDENDLDIILADARYQKIHQIVKNVQQKQSDASEHFTAKLDRIVLHRYWAFPIFFAMMYLMFLFAINIGGAFQDFFDISTDAIFVQGSAKLLAYFQTPDWLIALIANGVGKGINTTLTFIPVIASMFFFLSLLEASGYMARAAFVVDKAMRAMGLPGKSFVPMIVGFGCNVPAIMAARTLDSERDRLLTVLMSPFMSCSARLAIYAVFVAAFFPTGGQNIVFSLYLIGILMAVLTGFVLRKTSLRGQASPLILELPAYHRPALKRLVKETALRLRHFVFRAGRLIIPICVILGGLNALTVDGGVSASEANSHSLLSLLGQWLTPIFAPMGLHQDNWPATVGLLTGMLAKEVVVGSLNSLYAQIGHVGQGTMAHFDFWGSLQAALWSIPQNLAQLGEALVNPIIASAPDSELSQSVYGMMVQRFDGKVGAYAYLLFVLLYIPCVSTMAVIRQEANRKLMWFSIIWSFIIAYATAVLFYQIATFSAHPQQSITWILVMLFLVGIAFGLLRNRTLDLGGAHAVTNS</sequence>
<dbReference type="InterPro" id="IPR027417">
    <property type="entry name" value="P-loop_NTPase"/>
</dbReference>
<evidence type="ECO:0000256" key="15">
    <source>
        <dbReference type="PIRSR" id="PIRSR603373-2"/>
    </source>
</evidence>
<dbReference type="NCBIfam" id="TIGR00437">
    <property type="entry name" value="feoB"/>
    <property type="match status" value="1"/>
</dbReference>
<dbReference type="InterPro" id="IPR041069">
    <property type="entry name" value="FeoB_Cyto"/>
</dbReference>
<dbReference type="InterPro" id="IPR011640">
    <property type="entry name" value="Fe2_transport_prot_B_C"/>
</dbReference>
<evidence type="ECO:0000256" key="12">
    <source>
        <dbReference type="ARBA" id="ARBA00023136"/>
    </source>
</evidence>